<dbReference type="SFLD" id="SFLDG01084">
    <property type="entry name" value="Uncharacterised_Radical_SAM_Su"/>
    <property type="match status" value="1"/>
</dbReference>
<keyword evidence="1" id="KW-0479">Metal-binding</keyword>
<gene>
    <name evidence="5" type="ORF">H8708_08895</name>
</gene>
<dbReference type="Gene3D" id="3.80.30.30">
    <property type="match status" value="1"/>
</dbReference>
<accession>A0ABR7NTC6</accession>
<sequence length="296" mass="33938">MDTVPAKTILTRNKDTSWFGSDYNMNLYRGCSHGCIYCDSRSTCYHVEGFDRVRVKENALVLLRDELRRKMRTGVIGSGAMCDSYNPFERTELVTRHALELMDAFGFGASMLTKSPLILRDTDLYQEISTHSPVLCMMTITTADDGLSKKIEPGVPASSERFAAVRAMADQGLYTGVVMTPLLPFLEDTEQNIREMAKRTADTGARFLYGIMGVTIRDGQREYFYDALTKRFPGERLAERYAAAYGNRYFCASPRARKLWEMFTEECQREGLLWDMKDIIHDYKKKYACTQLEFQF</sequence>
<dbReference type="InterPro" id="IPR040086">
    <property type="entry name" value="MJ0683-like"/>
</dbReference>
<organism evidence="5 6">
    <name type="scientific">Enterocloster hominis</name>
    <name type="common">ex Liu et al. 2021</name>
    <dbReference type="NCBI Taxonomy" id="2763663"/>
    <lineage>
        <taxon>Bacteria</taxon>
        <taxon>Bacillati</taxon>
        <taxon>Bacillota</taxon>
        <taxon>Clostridia</taxon>
        <taxon>Lachnospirales</taxon>
        <taxon>Lachnospiraceae</taxon>
        <taxon>Enterocloster</taxon>
    </lineage>
</organism>
<evidence type="ECO:0000259" key="4">
    <source>
        <dbReference type="Pfam" id="PF04055"/>
    </source>
</evidence>
<evidence type="ECO:0000256" key="2">
    <source>
        <dbReference type="ARBA" id="ARBA00023004"/>
    </source>
</evidence>
<dbReference type="CDD" id="cd01335">
    <property type="entry name" value="Radical_SAM"/>
    <property type="match status" value="1"/>
</dbReference>
<dbReference type="PANTHER" id="PTHR43432:SF5">
    <property type="entry name" value="ELP3_MIAA_NIFB-LIKE RADICAL SAM CORE DOMAIN-CONTAINING PROTEIN"/>
    <property type="match status" value="1"/>
</dbReference>
<dbReference type="RefSeq" id="WP_262427617.1">
    <property type="nucleotide sequence ID" value="NZ_JACRTJ010000018.1"/>
</dbReference>
<protein>
    <submittedName>
        <fullName evidence="5">Radical SAM protein</fullName>
    </submittedName>
</protein>
<keyword evidence="6" id="KW-1185">Reference proteome</keyword>
<dbReference type="SFLD" id="SFLDS00029">
    <property type="entry name" value="Radical_SAM"/>
    <property type="match status" value="1"/>
</dbReference>
<evidence type="ECO:0000313" key="6">
    <source>
        <dbReference type="Proteomes" id="UP000647491"/>
    </source>
</evidence>
<dbReference type="InterPro" id="IPR007197">
    <property type="entry name" value="rSAM"/>
</dbReference>
<dbReference type="PANTHER" id="PTHR43432">
    <property type="entry name" value="SLR0285 PROTEIN"/>
    <property type="match status" value="1"/>
</dbReference>
<proteinExistence type="predicted"/>
<keyword evidence="3" id="KW-0411">Iron-sulfur</keyword>
<evidence type="ECO:0000256" key="3">
    <source>
        <dbReference type="ARBA" id="ARBA00023014"/>
    </source>
</evidence>
<comment type="caution">
    <text evidence="5">The sequence shown here is derived from an EMBL/GenBank/DDBJ whole genome shotgun (WGS) entry which is preliminary data.</text>
</comment>
<keyword evidence="2" id="KW-0408">Iron</keyword>
<feature type="domain" description="Radical SAM core" evidence="4">
    <location>
        <begin position="25"/>
        <end position="196"/>
    </location>
</feature>
<evidence type="ECO:0000313" key="5">
    <source>
        <dbReference type="EMBL" id="MBC8599342.1"/>
    </source>
</evidence>
<evidence type="ECO:0000256" key="1">
    <source>
        <dbReference type="ARBA" id="ARBA00022723"/>
    </source>
</evidence>
<dbReference type="Proteomes" id="UP000647491">
    <property type="component" value="Unassembled WGS sequence"/>
</dbReference>
<dbReference type="EMBL" id="JACRTJ010000018">
    <property type="protein sequence ID" value="MBC8599342.1"/>
    <property type="molecule type" value="Genomic_DNA"/>
</dbReference>
<dbReference type="Pfam" id="PF04055">
    <property type="entry name" value="Radical_SAM"/>
    <property type="match status" value="1"/>
</dbReference>
<name>A0ABR7NTC6_9FIRM</name>
<dbReference type="SUPFAM" id="SSF102114">
    <property type="entry name" value="Radical SAM enzymes"/>
    <property type="match status" value="1"/>
</dbReference>
<dbReference type="InterPro" id="IPR058240">
    <property type="entry name" value="rSAM_sf"/>
</dbReference>
<reference evidence="5 6" key="1">
    <citation type="submission" date="2020-08" db="EMBL/GenBank/DDBJ databases">
        <title>Genome public.</title>
        <authorList>
            <person name="Liu C."/>
            <person name="Sun Q."/>
        </authorList>
    </citation>
    <scope>NUCLEOTIDE SEQUENCE [LARGE SCALE GENOMIC DNA]</scope>
    <source>
        <strain evidence="5 6">BX10</strain>
    </source>
</reference>